<evidence type="ECO:0000313" key="2">
    <source>
        <dbReference type="EMBL" id="BAT97664.1"/>
    </source>
</evidence>
<accession>A0A0S3SXX6</accession>
<feature type="region of interest" description="Disordered" evidence="1">
    <location>
        <begin position="61"/>
        <end position="89"/>
    </location>
</feature>
<evidence type="ECO:0000313" key="3">
    <source>
        <dbReference type="Proteomes" id="UP000291084"/>
    </source>
</evidence>
<name>A0A0S3SXX6_PHAAN</name>
<protein>
    <submittedName>
        <fullName evidence="2">Uncharacterized protein</fullName>
    </submittedName>
</protein>
<dbReference type="Proteomes" id="UP000291084">
    <property type="component" value="Chromosome 9"/>
</dbReference>
<evidence type="ECO:0000256" key="1">
    <source>
        <dbReference type="SAM" id="MobiDB-lite"/>
    </source>
</evidence>
<gene>
    <name evidence="2" type="primary">Vigan.09G117900</name>
    <name evidence="2" type="ORF">VIGAN_09117900</name>
</gene>
<organism evidence="2 3">
    <name type="scientific">Vigna angularis var. angularis</name>
    <dbReference type="NCBI Taxonomy" id="157739"/>
    <lineage>
        <taxon>Eukaryota</taxon>
        <taxon>Viridiplantae</taxon>
        <taxon>Streptophyta</taxon>
        <taxon>Embryophyta</taxon>
        <taxon>Tracheophyta</taxon>
        <taxon>Spermatophyta</taxon>
        <taxon>Magnoliopsida</taxon>
        <taxon>eudicotyledons</taxon>
        <taxon>Gunneridae</taxon>
        <taxon>Pentapetalae</taxon>
        <taxon>rosids</taxon>
        <taxon>fabids</taxon>
        <taxon>Fabales</taxon>
        <taxon>Fabaceae</taxon>
        <taxon>Papilionoideae</taxon>
        <taxon>50 kb inversion clade</taxon>
        <taxon>NPAAA clade</taxon>
        <taxon>indigoferoid/millettioid clade</taxon>
        <taxon>Phaseoleae</taxon>
        <taxon>Vigna</taxon>
    </lineage>
</organism>
<reference evidence="2 3" key="1">
    <citation type="journal article" date="2015" name="Sci. Rep.">
        <title>The power of single molecule real-time sequencing technology in the de novo assembly of a eukaryotic genome.</title>
        <authorList>
            <person name="Sakai H."/>
            <person name="Naito K."/>
            <person name="Ogiso-Tanaka E."/>
            <person name="Takahashi Y."/>
            <person name="Iseki K."/>
            <person name="Muto C."/>
            <person name="Satou K."/>
            <person name="Teruya K."/>
            <person name="Shiroma A."/>
            <person name="Shimoji M."/>
            <person name="Hirano T."/>
            <person name="Itoh T."/>
            <person name="Kaga A."/>
            <person name="Tomooka N."/>
        </authorList>
    </citation>
    <scope>NUCLEOTIDE SEQUENCE [LARGE SCALE GENOMIC DNA]</scope>
    <source>
        <strain evidence="3">cv. Shumari</strain>
    </source>
</reference>
<proteinExistence type="predicted"/>
<dbReference type="AlphaFoldDB" id="A0A0S3SXX6"/>
<sequence>MKGNSTPHFLLLLKRDSTQDQELLSPKLQKDRRVYIKMQKIKWKMESQFKEGNKHQLFIHQEHVSSSLKEKHSKYKETKQSKRNKLAAS</sequence>
<keyword evidence="3" id="KW-1185">Reference proteome</keyword>
<dbReference type="EMBL" id="AP015042">
    <property type="protein sequence ID" value="BAT97664.1"/>
    <property type="molecule type" value="Genomic_DNA"/>
</dbReference>